<organism evidence="1 2">
    <name type="scientific">Microdochium trichocladiopsis</name>
    <dbReference type="NCBI Taxonomy" id="1682393"/>
    <lineage>
        <taxon>Eukaryota</taxon>
        <taxon>Fungi</taxon>
        <taxon>Dikarya</taxon>
        <taxon>Ascomycota</taxon>
        <taxon>Pezizomycotina</taxon>
        <taxon>Sordariomycetes</taxon>
        <taxon>Xylariomycetidae</taxon>
        <taxon>Xylariales</taxon>
        <taxon>Microdochiaceae</taxon>
        <taxon>Microdochium</taxon>
    </lineage>
</organism>
<dbReference type="EMBL" id="JAGTJQ010000012">
    <property type="protein sequence ID" value="KAH7016177.1"/>
    <property type="molecule type" value="Genomic_DNA"/>
</dbReference>
<name>A0A9P9BGM1_9PEZI</name>
<proteinExistence type="predicted"/>
<accession>A0A9P9BGM1</accession>
<dbReference type="AlphaFoldDB" id="A0A9P9BGM1"/>
<evidence type="ECO:0000313" key="2">
    <source>
        <dbReference type="Proteomes" id="UP000756346"/>
    </source>
</evidence>
<evidence type="ECO:0000313" key="1">
    <source>
        <dbReference type="EMBL" id="KAH7016177.1"/>
    </source>
</evidence>
<comment type="caution">
    <text evidence="1">The sequence shown here is derived from an EMBL/GenBank/DDBJ whole genome shotgun (WGS) entry which is preliminary data.</text>
</comment>
<dbReference type="RefSeq" id="XP_046005801.1">
    <property type="nucleotide sequence ID" value="XM_046155629.1"/>
</dbReference>
<keyword evidence="2" id="KW-1185">Reference proteome</keyword>
<gene>
    <name evidence="1" type="ORF">B0I36DRAFT_336976</name>
</gene>
<reference evidence="1" key="1">
    <citation type="journal article" date="2021" name="Nat. Commun.">
        <title>Genetic determinants of endophytism in the Arabidopsis root mycobiome.</title>
        <authorList>
            <person name="Mesny F."/>
            <person name="Miyauchi S."/>
            <person name="Thiergart T."/>
            <person name="Pickel B."/>
            <person name="Atanasova L."/>
            <person name="Karlsson M."/>
            <person name="Huettel B."/>
            <person name="Barry K.W."/>
            <person name="Haridas S."/>
            <person name="Chen C."/>
            <person name="Bauer D."/>
            <person name="Andreopoulos W."/>
            <person name="Pangilinan J."/>
            <person name="LaButti K."/>
            <person name="Riley R."/>
            <person name="Lipzen A."/>
            <person name="Clum A."/>
            <person name="Drula E."/>
            <person name="Henrissat B."/>
            <person name="Kohler A."/>
            <person name="Grigoriev I.V."/>
            <person name="Martin F.M."/>
            <person name="Hacquard S."/>
        </authorList>
    </citation>
    <scope>NUCLEOTIDE SEQUENCE</scope>
    <source>
        <strain evidence="1">MPI-CAGE-CH-0230</strain>
    </source>
</reference>
<dbReference type="Proteomes" id="UP000756346">
    <property type="component" value="Unassembled WGS sequence"/>
</dbReference>
<protein>
    <submittedName>
        <fullName evidence="1">Uncharacterized protein</fullName>
    </submittedName>
</protein>
<dbReference type="GeneID" id="70185175"/>
<dbReference type="OrthoDB" id="4833365at2759"/>
<sequence length="67" mass="7325">MPPRSVSDDSLYAHRLGRLLGTASANIERIYRAQVEAGEKDDSTAESSDVELSSEPEDCIIVASRRC</sequence>